<dbReference type="GO" id="GO:0005829">
    <property type="term" value="C:cytosol"/>
    <property type="evidence" value="ECO:0007669"/>
    <property type="project" value="TreeGrafter"/>
</dbReference>
<dbReference type="InterPro" id="IPR023696">
    <property type="entry name" value="Ureohydrolase_dom_sf"/>
</dbReference>
<evidence type="ECO:0000313" key="6">
    <source>
        <dbReference type="Proteomes" id="UP000030002"/>
    </source>
</evidence>
<dbReference type="Gene3D" id="3.40.800.10">
    <property type="entry name" value="Ureohydrolase domain"/>
    <property type="match status" value="1"/>
</dbReference>
<protein>
    <recommendedName>
        <fullName evidence="7">Arginase</fullName>
    </recommendedName>
</protein>
<dbReference type="GO" id="GO:0030145">
    <property type="term" value="F:manganese ion binding"/>
    <property type="evidence" value="ECO:0007669"/>
    <property type="project" value="TreeGrafter"/>
</dbReference>
<evidence type="ECO:0000256" key="1">
    <source>
        <dbReference type="ARBA" id="ARBA00022723"/>
    </source>
</evidence>
<dbReference type="InterPro" id="IPR006035">
    <property type="entry name" value="Ureohydrolase"/>
</dbReference>
<dbReference type="PROSITE" id="PS51409">
    <property type="entry name" value="ARGINASE_2"/>
    <property type="match status" value="1"/>
</dbReference>
<evidence type="ECO:0000256" key="4">
    <source>
        <dbReference type="PROSITE-ProRule" id="PRU00742"/>
    </source>
</evidence>
<dbReference type="OrthoDB" id="7331788at2"/>
<keyword evidence="6" id="KW-1185">Reference proteome</keyword>
<reference evidence="5 6" key="1">
    <citation type="submission" date="2013-08" db="EMBL/GenBank/DDBJ databases">
        <title>The genome sequence of Knoellia sinensis.</title>
        <authorList>
            <person name="Zhu W."/>
            <person name="Wang G."/>
        </authorList>
    </citation>
    <scope>NUCLEOTIDE SEQUENCE [LARGE SCALE GENOMIC DNA]</scope>
    <source>
        <strain evidence="5 6">KCTC 19936</strain>
    </source>
</reference>
<dbReference type="GO" id="GO:0004053">
    <property type="term" value="F:arginase activity"/>
    <property type="evidence" value="ECO:0007669"/>
    <property type="project" value="TreeGrafter"/>
</dbReference>
<evidence type="ECO:0000256" key="3">
    <source>
        <dbReference type="ARBA" id="ARBA00023211"/>
    </source>
</evidence>
<name>A0A0A0J1Y0_9MICO</name>
<evidence type="ECO:0008006" key="7">
    <source>
        <dbReference type="Google" id="ProtNLM"/>
    </source>
</evidence>
<comment type="caution">
    <text evidence="5">The sequence shown here is derived from an EMBL/GenBank/DDBJ whole genome shotgun (WGS) entry which is preliminary data.</text>
</comment>
<dbReference type="EMBL" id="AVPJ01000022">
    <property type="protein sequence ID" value="KGN30157.1"/>
    <property type="molecule type" value="Genomic_DNA"/>
</dbReference>
<dbReference type="RefSeq" id="WP_035919090.1">
    <property type="nucleotide sequence ID" value="NZ_AVPJ01000022.1"/>
</dbReference>
<dbReference type="PANTHER" id="PTHR43782:SF3">
    <property type="entry name" value="ARGINASE"/>
    <property type="match status" value="1"/>
</dbReference>
<evidence type="ECO:0000313" key="5">
    <source>
        <dbReference type="EMBL" id="KGN30157.1"/>
    </source>
</evidence>
<dbReference type="PANTHER" id="PTHR43782">
    <property type="entry name" value="ARGINASE"/>
    <property type="match status" value="1"/>
</dbReference>
<dbReference type="eggNOG" id="COG0010">
    <property type="taxonomic scope" value="Bacteria"/>
</dbReference>
<keyword evidence="2" id="KW-0378">Hydrolase</keyword>
<gene>
    <name evidence="5" type="ORF">N802_09800</name>
</gene>
<evidence type="ECO:0000256" key="2">
    <source>
        <dbReference type="ARBA" id="ARBA00022801"/>
    </source>
</evidence>
<keyword evidence="3" id="KW-0464">Manganese</keyword>
<organism evidence="5 6">
    <name type="scientific">Knoellia sinensis KCTC 19936</name>
    <dbReference type="NCBI Taxonomy" id="1385520"/>
    <lineage>
        <taxon>Bacteria</taxon>
        <taxon>Bacillati</taxon>
        <taxon>Actinomycetota</taxon>
        <taxon>Actinomycetes</taxon>
        <taxon>Micrococcales</taxon>
        <taxon>Intrasporangiaceae</taxon>
        <taxon>Knoellia</taxon>
    </lineage>
</organism>
<dbReference type="CDD" id="cd09999">
    <property type="entry name" value="Arginase-like_1"/>
    <property type="match status" value="1"/>
</dbReference>
<keyword evidence="1" id="KW-0479">Metal-binding</keyword>
<dbReference type="AlphaFoldDB" id="A0A0A0J1Y0"/>
<dbReference type="Pfam" id="PF00491">
    <property type="entry name" value="Arginase"/>
    <property type="match status" value="1"/>
</dbReference>
<dbReference type="Proteomes" id="UP000030002">
    <property type="component" value="Unassembled WGS sequence"/>
</dbReference>
<sequence>MVSPWKVLNYVGPAGDHNDHAMSASPDVAAALAERLAVAPQVIGTPGPAEPQRWDGELVRARADLQLMAGAVDDALASGARPALAITRCAVALATQPVVLRHRPDAVVVWLDAHADINVPDNSDTGFLGGMALSGPLGWWDSGFGGGLPEGQAILVGCRDIDPAEQAHLDAGRVAFVAPGPGIGDRLAEAIDGRPVYFHLDCDVLEPGLVRTDYSVSEGLTFEDLRACAAAAAGSEVVGFEVGEFEGAASRTAADLVEALSPLFT</sequence>
<proteinExistence type="inferred from homology"/>
<dbReference type="SUPFAM" id="SSF52768">
    <property type="entry name" value="Arginase/deacetylase"/>
    <property type="match status" value="1"/>
</dbReference>
<dbReference type="STRING" id="1385520.N802_09800"/>
<accession>A0A0A0J1Y0</accession>
<comment type="similarity">
    <text evidence="4">Belongs to the arginase family.</text>
</comment>